<dbReference type="Gene3D" id="1.10.101.10">
    <property type="entry name" value="PGBD-like superfamily/PGBD"/>
    <property type="match status" value="1"/>
</dbReference>
<gene>
    <name evidence="6" type="ORF">FHS42_002061</name>
</gene>
<evidence type="ECO:0000256" key="2">
    <source>
        <dbReference type="ARBA" id="ARBA00023054"/>
    </source>
</evidence>
<dbReference type="PANTHER" id="PTHR32347">
    <property type="entry name" value="EFFLUX SYSTEM COMPONENT YKNX-RELATED"/>
    <property type="match status" value="1"/>
</dbReference>
<keyword evidence="6" id="KW-0378">Hydrolase</keyword>
<evidence type="ECO:0000256" key="1">
    <source>
        <dbReference type="ARBA" id="ARBA00004196"/>
    </source>
</evidence>
<keyword evidence="7" id="KW-1185">Reference proteome</keyword>
<organism evidence="6 7">
    <name type="scientific">Streptomyces zagrosensis</name>
    <dbReference type="NCBI Taxonomy" id="1042984"/>
    <lineage>
        <taxon>Bacteria</taxon>
        <taxon>Bacillati</taxon>
        <taxon>Actinomycetota</taxon>
        <taxon>Actinomycetes</taxon>
        <taxon>Kitasatosporales</taxon>
        <taxon>Streptomycetaceae</taxon>
        <taxon>Streptomyces</taxon>
    </lineage>
</organism>
<comment type="caution">
    <text evidence="6">The sequence shown here is derived from an EMBL/GenBank/DDBJ whole genome shotgun (WGS) entry which is preliminary data.</text>
</comment>
<sequence length="358" mass="36625">MRRRTGFLVGGAAVAAAALGAGALAYGGGDADDGRGELPPATVAITRADLVQSKTIDGKIDFARRRAVKSATPGTVTVSARVGATISRGQALYELDDKPVTLLYGPVPAFRDMKVGARGSDVLQLERNLVALGYGAGLYTDPRFDRATEAAVKQWQKSLNRTPSGQVGKGDVVFQPEQVTVVRADAALADQVGPETAALTVASTKPVIRAELDQADASLTAKGTKVEVTLPSGTTKRGRVAGTVQPPGSDGSDDADAAPPEGITVEVALDGGTSAVSGEDTKATASVKFVSESRKGVLTVPVEAIVALRGADGGYGLQVVQGTTSRMVRVETGMTADGRIEVSGPQIRDGLTVGVATE</sequence>
<dbReference type="InterPro" id="IPR036366">
    <property type="entry name" value="PGBDSf"/>
</dbReference>
<dbReference type="Proteomes" id="UP000588098">
    <property type="component" value="Unassembled WGS sequence"/>
</dbReference>
<comment type="subcellular location">
    <subcellularLocation>
        <location evidence="1">Cell envelope</location>
    </subcellularLocation>
</comment>
<dbReference type="PANTHER" id="PTHR32347:SF14">
    <property type="entry name" value="EFFLUX SYSTEM COMPONENT YKNX-RELATED"/>
    <property type="match status" value="1"/>
</dbReference>
<evidence type="ECO:0000313" key="7">
    <source>
        <dbReference type="Proteomes" id="UP000588098"/>
    </source>
</evidence>
<feature type="region of interest" description="Disordered" evidence="3">
    <location>
        <begin position="232"/>
        <end position="259"/>
    </location>
</feature>
<dbReference type="GO" id="GO:0016787">
    <property type="term" value="F:hydrolase activity"/>
    <property type="evidence" value="ECO:0007669"/>
    <property type="project" value="UniProtKB-KW"/>
</dbReference>
<dbReference type="RefSeq" id="WP_184571080.1">
    <property type="nucleotide sequence ID" value="NZ_JACHJL010000004.1"/>
</dbReference>
<dbReference type="GO" id="GO:0030313">
    <property type="term" value="C:cell envelope"/>
    <property type="evidence" value="ECO:0007669"/>
    <property type="project" value="UniProtKB-SubCell"/>
</dbReference>
<dbReference type="Gene3D" id="2.40.420.20">
    <property type="match status" value="1"/>
</dbReference>
<name>A0A7W9UY57_9ACTN</name>
<dbReference type="SUPFAM" id="SSF47090">
    <property type="entry name" value="PGBD-like"/>
    <property type="match status" value="1"/>
</dbReference>
<dbReference type="EMBL" id="JACHJL010000004">
    <property type="protein sequence ID" value="MBB5935011.1"/>
    <property type="molecule type" value="Genomic_DNA"/>
</dbReference>
<evidence type="ECO:0000256" key="3">
    <source>
        <dbReference type="SAM" id="MobiDB-lite"/>
    </source>
</evidence>
<feature type="chain" id="PRO_5039092575" evidence="4">
    <location>
        <begin position="26"/>
        <end position="358"/>
    </location>
</feature>
<feature type="domain" description="Peptidoglycan binding-like" evidence="5">
    <location>
        <begin position="118"/>
        <end position="169"/>
    </location>
</feature>
<dbReference type="InterPro" id="IPR002477">
    <property type="entry name" value="Peptidoglycan-bd-like"/>
</dbReference>
<keyword evidence="4" id="KW-0732">Signal</keyword>
<evidence type="ECO:0000313" key="6">
    <source>
        <dbReference type="EMBL" id="MBB5935011.1"/>
    </source>
</evidence>
<dbReference type="Pfam" id="PF01471">
    <property type="entry name" value="PG_binding_1"/>
    <property type="match status" value="1"/>
</dbReference>
<proteinExistence type="predicted"/>
<reference evidence="6 7" key="1">
    <citation type="submission" date="2020-08" db="EMBL/GenBank/DDBJ databases">
        <title>Genomic Encyclopedia of Type Strains, Phase III (KMG-III): the genomes of soil and plant-associated and newly described type strains.</title>
        <authorList>
            <person name="Whitman W."/>
        </authorList>
    </citation>
    <scope>NUCLEOTIDE SEQUENCE [LARGE SCALE GENOMIC DNA]</scope>
    <source>
        <strain evidence="6 7">CECT 8305</strain>
    </source>
</reference>
<evidence type="ECO:0000256" key="4">
    <source>
        <dbReference type="SAM" id="SignalP"/>
    </source>
</evidence>
<dbReference type="InterPro" id="IPR036365">
    <property type="entry name" value="PGBD-like_sf"/>
</dbReference>
<dbReference type="InterPro" id="IPR050465">
    <property type="entry name" value="UPF0194_transport"/>
</dbReference>
<protein>
    <submittedName>
        <fullName evidence="6">Peptidoglycan hydrolase-like protein with peptidoglycan-binding domain</fullName>
    </submittedName>
</protein>
<accession>A0A7W9UY57</accession>
<feature type="signal peptide" evidence="4">
    <location>
        <begin position="1"/>
        <end position="25"/>
    </location>
</feature>
<dbReference type="AlphaFoldDB" id="A0A7W9UY57"/>
<keyword evidence="2" id="KW-0175">Coiled coil</keyword>
<evidence type="ECO:0000259" key="5">
    <source>
        <dbReference type="Pfam" id="PF01471"/>
    </source>
</evidence>